<dbReference type="InterPro" id="IPR014001">
    <property type="entry name" value="Helicase_ATP-bd"/>
</dbReference>
<dbReference type="InterPro" id="IPR001650">
    <property type="entry name" value="Helicase_C-like"/>
</dbReference>
<protein>
    <submittedName>
        <fullName evidence="3">DUF4145 domain-containing protein</fullName>
    </submittedName>
</protein>
<dbReference type="InterPro" id="IPR027417">
    <property type="entry name" value="P-loop_NTPase"/>
</dbReference>
<evidence type="ECO:0000259" key="2">
    <source>
        <dbReference type="PROSITE" id="PS51194"/>
    </source>
</evidence>
<dbReference type="Proteomes" id="UP000653578">
    <property type="component" value="Unassembled WGS sequence"/>
</dbReference>
<dbReference type="Pfam" id="PF13643">
    <property type="entry name" value="DUF4145"/>
    <property type="match status" value="1"/>
</dbReference>
<dbReference type="PROSITE" id="PS51192">
    <property type="entry name" value="HELICASE_ATP_BIND_1"/>
    <property type="match status" value="1"/>
</dbReference>
<organism evidence="3 4">
    <name type="scientific">Paenibacillus plantarum</name>
    <dbReference type="NCBI Taxonomy" id="2654975"/>
    <lineage>
        <taxon>Bacteria</taxon>
        <taxon>Bacillati</taxon>
        <taxon>Bacillota</taxon>
        <taxon>Bacilli</taxon>
        <taxon>Bacillales</taxon>
        <taxon>Paenibacillaceae</taxon>
        <taxon>Paenibacillus</taxon>
    </lineage>
</organism>
<dbReference type="InterPro" id="IPR050742">
    <property type="entry name" value="Helicase_Restrict-Modif_Enz"/>
</dbReference>
<dbReference type="InterPro" id="IPR006935">
    <property type="entry name" value="Helicase/UvrB_N"/>
</dbReference>
<dbReference type="CDD" id="cd18799">
    <property type="entry name" value="SF2_C_EcoAI-like"/>
    <property type="match status" value="1"/>
</dbReference>
<dbReference type="SMART" id="SM00490">
    <property type="entry name" value="HELICc"/>
    <property type="match status" value="1"/>
</dbReference>
<feature type="domain" description="Helicase ATP-binding" evidence="1">
    <location>
        <begin position="380"/>
        <end position="532"/>
    </location>
</feature>
<keyword evidence="4" id="KW-1185">Reference proteome</keyword>
<dbReference type="PANTHER" id="PTHR47396:SF1">
    <property type="entry name" value="ATP-DEPENDENT HELICASE IRC3-RELATED"/>
    <property type="match status" value="1"/>
</dbReference>
<evidence type="ECO:0000313" key="4">
    <source>
        <dbReference type="Proteomes" id="UP000653578"/>
    </source>
</evidence>
<dbReference type="Pfam" id="PF04851">
    <property type="entry name" value="ResIII"/>
    <property type="match status" value="1"/>
</dbReference>
<dbReference type="SMART" id="SM00487">
    <property type="entry name" value="DEXDc"/>
    <property type="match status" value="1"/>
</dbReference>
<evidence type="ECO:0000313" key="3">
    <source>
        <dbReference type="EMBL" id="NOU67496.1"/>
    </source>
</evidence>
<dbReference type="Gene3D" id="3.40.50.300">
    <property type="entry name" value="P-loop containing nucleotide triphosphate hydrolases"/>
    <property type="match status" value="2"/>
</dbReference>
<evidence type="ECO:0000259" key="1">
    <source>
        <dbReference type="PROSITE" id="PS51192"/>
    </source>
</evidence>
<proteinExistence type="predicted"/>
<dbReference type="RefSeq" id="WP_171634249.1">
    <property type="nucleotide sequence ID" value="NZ_WHNY01000067.1"/>
</dbReference>
<accession>A0ABX1XGF6</accession>
<sequence length="751" mass="86029">MGNFNFLAVKWPVLANLGEIAEKNLHNDPNTTLFKLRLFGEHLVKVIFAYERAQEPADGKQVTKVKKLFDNNIIPEKIYNFLTKIRKKGNDAAHEGYDSIQDANDLLRTTLLLSIWFFRTYEDDQFQPRSYIEPQKVDSSIELKKELDELTADYNYQLSTLKIELDKLRLKEDSTEETIIRRARSMVALSAIRMTEEDSQKLVGEQLSRLGWYCPTENYQEGARPREGINTAISKWPLNKKYTADYALFLGNKLVAYIDTKSQGRDLYSQLGRIIRNAKNVTYTGIESFVSQSNEINIPFVFAVNALLKMNSGIWFHDLRKNTNIPKLIKSWYTPLGLRELLRKDYDSAVMLLENEPIEYLGDTLGLRAYQLEAIKAVENTIQDGENNVLVNMATGTGKTKMAIGLIYRLIKSGIFNRVLFLVDRRSVGEQVASEFREARLEGNYTFTDIYEIQSLDTKKPKVTTKVHISTIQNIVQQLKNDLALSVDTYDCIVIDGLNWIGDFENGFSFIDSMFFNTLFEESDSPRIYMSAFEYFDASKIVLTSNIDNNLKYLFGDPVYLYTYQDAVRDGYLLDFNIIKLVPAGIEFNTYNFNAETENSDNDEYIRAVLCDLIKQINPFSNKKTIVFASTENQAELIVRALNELYSNQYECFEKDVISKITASTKNVSLQIKLFKNERFPNIAVTVDVLATGIDVPAVSNLVFFRKVKSRSLLSQMLGRGNRPCKELEKKYFNVYDAVGVFDGNDTKGLT</sequence>
<reference evidence="3 4" key="1">
    <citation type="submission" date="2019-10" db="EMBL/GenBank/DDBJ databases">
        <title>Description of Paenibacillus humi sp. nov.</title>
        <authorList>
            <person name="Carlier A."/>
            <person name="Qi S."/>
        </authorList>
    </citation>
    <scope>NUCLEOTIDE SEQUENCE [LARGE SCALE GENOMIC DNA]</scope>
    <source>
        <strain evidence="3 4">LMG 31461</strain>
    </source>
</reference>
<dbReference type="EMBL" id="WHNY01000067">
    <property type="protein sequence ID" value="NOU67496.1"/>
    <property type="molecule type" value="Genomic_DNA"/>
</dbReference>
<feature type="domain" description="Helicase C-terminal" evidence="2">
    <location>
        <begin position="609"/>
        <end position="751"/>
    </location>
</feature>
<dbReference type="Pfam" id="PF00271">
    <property type="entry name" value="Helicase_C"/>
    <property type="match status" value="1"/>
</dbReference>
<name>A0ABX1XGF6_9BACL</name>
<dbReference type="InterPro" id="IPR025285">
    <property type="entry name" value="DUF4145"/>
</dbReference>
<comment type="caution">
    <text evidence="3">The sequence shown here is derived from an EMBL/GenBank/DDBJ whole genome shotgun (WGS) entry which is preliminary data.</text>
</comment>
<dbReference type="PANTHER" id="PTHR47396">
    <property type="entry name" value="TYPE I RESTRICTION ENZYME ECOKI R PROTEIN"/>
    <property type="match status" value="1"/>
</dbReference>
<dbReference type="PROSITE" id="PS51194">
    <property type="entry name" value="HELICASE_CTER"/>
    <property type="match status" value="1"/>
</dbReference>
<dbReference type="SUPFAM" id="SSF52540">
    <property type="entry name" value="P-loop containing nucleoside triphosphate hydrolases"/>
    <property type="match status" value="1"/>
</dbReference>
<gene>
    <name evidence="3" type="ORF">GC096_25975</name>
</gene>